<feature type="chain" id="PRO_5040350576" evidence="1">
    <location>
        <begin position="19"/>
        <end position="138"/>
    </location>
</feature>
<keyword evidence="1" id="KW-0732">Signal</keyword>
<organism evidence="2 3">
    <name type="scientific">Acanthoscelides obtectus</name>
    <name type="common">Bean weevil</name>
    <name type="synonym">Bruchus obtectus</name>
    <dbReference type="NCBI Taxonomy" id="200917"/>
    <lineage>
        <taxon>Eukaryota</taxon>
        <taxon>Metazoa</taxon>
        <taxon>Ecdysozoa</taxon>
        <taxon>Arthropoda</taxon>
        <taxon>Hexapoda</taxon>
        <taxon>Insecta</taxon>
        <taxon>Pterygota</taxon>
        <taxon>Neoptera</taxon>
        <taxon>Endopterygota</taxon>
        <taxon>Coleoptera</taxon>
        <taxon>Polyphaga</taxon>
        <taxon>Cucujiformia</taxon>
        <taxon>Chrysomeloidea</taxon>
        <taxon>Chrysomelidae</taxon>
        <taxon>Bruchinae</taxon>
        <taxon>Bruchini</taxon>
        <taxon>Acanthoscelides</taxon>
    </lineage>
</organism>
<sequence>MIATMVFVCVFLVHAVFAAPPSILQGPSTKTIVVGPDGSKIEAFAPGGQINLEGHGPLIQETPKVVLYESKPEVTPQIVDGSEVDGSEVAVPQAAAKEEIFPKIWPGGIEVRVIPDEPKIVRVPTVGAIENFDYVVTN</sequence>
<reference evidence="2" key="1">
    <citation type="submission" date="2022-03" db="EMBL/GenBank/DDBJ databases">
        <authorList>
            <person name="Sayadi A."/>
        </authorList>
    </citation>
    <scope>NUCLEOTIDE SEQUENCE</scope>
</reference>
<protein>
    <submittedName>
        <fullName evidence="2">Uncharacterized protein</fullName>
    </submittedName>
</protein>
<evidence type="ECO:0000256" key="1">
    <source>
        <dbReference type="SAM" id="SignalP"/>
    </source>
</evidence>
<dbReference type="AlphaFoldDB" id="A0A9P0MIG6"/>
<keyword evidence="3" id="KW-1185">Reference proteome</keyword>
<dbReference type="Proteomes" id="UP001152888">
    <property type="component" value="Unassembled WGS sequence"/>
</dbReference>
<name>A0A9P0MIG6_ACAOB</name>
<evidence type="ECO:0000313" key="2">
    <source>
        <dbReference type="EMBL" id="CAH2014750.1"/>
    </source>
</evidence>
<evidence type="ECO:0000313" key="3">
    <source>
        <dbReference type="Proteomes" id="UP001152888"/>
    </source>
</evidence>
<accession>A0A9P0MIG6</accession>
<feature type="signal peptide" evidence="1">
    <location>
        <begin position="1"/>
        <end position="18"/>
    </location>
</feature>
<dbReference type="EMBL" id="CAKOFQ010008551">
    <property type="protein sequence ID" value="CAH2014750.1"/>
    <property type="molecule type" value="Genomic_DNA"/>
</dbReference>
<comment type="caution">
    <text evidence="2">The sequence shown here is derived from an EMBL/GenBank/DDBJ whole genome shotgun (WGS) entry which is preliminary data.</text>
</comment>
<gene>
    <name evidence="2" type="ORF">ACAOBT_LOCUS34336</name>
</gene>
<proteinExistence type="predicted"/>